<sequence>MTKKILIFSVAYRPFIGGAEVAVEEITKRLAASGFSFDLLTVNLDGCQKRQENIDGVNIFRMGKGSLGKLFFPFSAFFLARRLHKKNHYDATWAIMANYAGFAALFFKIFEPTVPFILTLQEGDPLAEIKRKVWFVSPLFKMIFRRADSVTAISDYLARWGKKMGAKNVKIVPNGVDIKNFQFPISNFQKDEFRKKLGFEKDDVILVTTGRLVKKNGVEDIIAALKFLPEKVKLLIVGIGELEESLKSKVQSYPPEADQPGAGKLQNRVRFVGFVQPEKLPEYLWASDIFVRPSLSEGLGNSFIEAMAAGLPIIGTPVGGIPDFLFDPSSRLNLGSSERFNLYGQTGLFCEPNNPQGIAEKVKLLLTDNSFRQKIITNAQKLVAEKYNWNLLAQNIGKIIANLTK</sequence>
<dbReference type="GO" id="GO:0016757">
    <property type="term" value="F:glycosyltransferase activity"/>
    <property type="evidence" value="ECO:0007669"/>
    <property type="project" value="InterPro"/>
</dbReference>
<evidence type="ECO:0000259" key="2">
    <source>
        <dbReference type="Pfam" id="PF13439"/>
    </source>
</evidence>
<dbReference type="PANTHER" id="PTHR45947">
    <property type="entry name" value="SULFOQUINOVOSYL TRANSFERASE SQD2"/>
    <property type="match status" value="1"/>
</dbReference>
<dbReference type="EMBL" id="MHSL01000034">
    <property type="protein sequence ID" value="OHA43037.1"/>
    <property type="molecule type" value="Genomic_DNA"/>
</dbReference>
<dbReference type="Pfam" id="PF13439">
    <property type="entry name" value="Glyco_transf_4"/>
    <property type="match status" value="1"/>
</dbReference>
<evidence type="ECO:0000259" key="1">
    <source>
        <dbReference type="Pfam" id="PF00534"/>
    </source>
</evidence>
<dbReference type="PANTHER" id="PTHR45947:SF3">
    <property type="entry name" value="SULFOQUINOVOSYL TRANSFERASE SQD2"/>
    <property type="match status" value="1"/>
</dbReference>
<dbReference type="Pfam" id="PF00534">
    <property type="entry name" value="Glycos_transf_1"/>
    <property type="match status" value="1"/>
</dbReference>
<dbReference type="Gene3D" id="3.40.50.2000">
    <property type="entry name" value="Glycogen Phosphorylase B"/>
    <property type="match status" value="2"/>
</dbReference>
<dbReference type="STRING" id="1802333.A3G03_03145"/>
<dbReference type="InterPro" id="IPR028098">
    <property type="entry name" value="Glyco_trans_4-like_N"/>
</dbReference>
<evidence type="ECO:0000313" key="3">
    <source>
        <dbReference type="EMBL" id="OHA43037.1"/>
    </source>
</evidence>
<dbReference type="InterPro" id="IPR001296">
    <property type="entry name" value="Glyco_trans_1"/>
</dbReference>
<reference evidence="3 4" key="1">
    <citation type="journal article" date="2016" name="Nat. Commun.">
        <title>Thousands of microbial genomes shed light on interconnected biogeochemical processes in an aquifer system.</title>
        <authorList>
            <person name="Anantharaman K."/>
            <person name="Brown C.T."/>
            <person name="Hug L.A."/>
            <person name="Sharon I."/>
            <person name="Castelle C.J."/>
            <person name="Probst A.J."/>
            <person name="Thomas B.C."/>
            <person name="Singh A."/>
            <person name="Wilkins M.J."/>
            <person name="Karaoz U."/>
            <person name="Brodie E.L."/>
            <person name="Williams K.H."/>
            <person name="Hubbard S.S."/>
            <person name="Banfield J.F."/>
        </authorList>
    </citation>
    <scope>NUCLEOTIDE SEQUENCE [LARGE SCALE GENOMIC DNA]</scope>
</reference>
<comment type="caution">
    <text evidence="3">The sequence shown here is derived from an EMBL/GenBank/DDBJ whole genome shotgun (WGS) entry which is preliminary data.</text>
</comment>
<organism evidence="3 4">
    <name type="scientific">Candidatus Taylorbacteria bacterium RIFCSPLOWO2_12_FULL_44_15c</name>
    <dbReference type="NCBI Taxonomy" id="1802333"/>
    <lineage>
        <taxon>Bacteria</taxon>
        <taxon>Candidatus Tayloriibacteriota</taxon>
    </lineage>
</organism>
<evidence type="ECO:0008006" key="5">
    <source>
        <dbReference type="Google" id="ProtNLM"/>
    </source>
</evidence>
<accession>A0A1G2P3V8</accession>
<dbReference type="Proteomes" id="UP000176355">
    <property type="component" value="Unassembled WGS sequence"/>
</dbReference>
<name>A0A1G2P3V8_9BACT</name>
<dbReference type="AlphaFoldDB" id="A0A1G2P3V8"/>
<dbReference type="SUPFAM" id="SSF53756">
    <property type="entry name" value="UDP-Glycosyltransferase/glycogen phosphorylase"/>
    <property type="match status" value="1"/>
</dbReference>
<evidence type="ECO:0000313" key="4">
    <source>
        <dbReference type="Proteomes" id="UP000176355"/>
    </source>
</evidence>
<gene>
    <name evidence="3" type="ORF">A3G03_03145</name>
</gene>
<protein>
    <recommendedName>
        <fullName evidence="5">Glycosyltransferase subfamily 4-like N-terminal domain-containing protein</fullName>
    </recommendedName>
</protein>
<feature type="domain" description="Glycosyl transferase family 1" evidence="1">
    <location>
        <begin position="190"/>
        <end position="381"/>
    </location>
</feature>
<dbReference type="InterPro" id="IPR050194">
    <property type="entry name" value="Glycosyltransferase_grp1"/>
</dbReference>
<feature type="domain" description="Glycosyltransferase subfamily 4-like N-terminal" evidence="2">
    <location>
        <begin position="16"/>
        <end position="178"/>
    </location>
</feature>
<proteinExistence type="predicted"/>
<dbReference type="CDD" id="cd03801">
    <property type="entry name" value="GT4_PimA-like"/>
    <property type="match status" value="1"/>
</dbReference>